<proteinExistence type="inferred from homology"/>
<keyword evidence="5" id="KW-1185">Reference proteome</keyword>
<dbReference type="GeneID" id="105233050"/>
<dbReference type="Gene3D" id="3.40.718.10">
    <property type="entry name" value="Isopropylmalate Dehydrogenase"/>
    <property type="match status" value="1"/>
</dbReference>
<evidence type="ECO:0000313" key="6">
    <source>
        <dbReference type="RefSeq" id="XP_011213294.1"/>
    </source>
</evidence>
<dbReference type="GO" id="GO:0006102">
    <property type="term" value="P:isocitrate metabolic process"/>
    <property type="evidence" value="ECO:0007669"/>
    <property type="project" value="TreeGrafter"/>
</dbReference>
<evidence type="ECO:0000259" key="3">
    <source>
        <dbReference type="SMART" id="SM01329"/>
    </source>
</evidence>
<dbReference type="SMART" id="SM01329">
    <property type="entry name" value="Iso_dh"/>
    <property type="match status" value="1"/>
</dbReference>
<gene>
    <name evidence="4" type="primary">IDH1</name>
    <name evidence="6" type="synonym">LOC105233050</name>
</gene>
<name>A0A034WWE3_BACDO</name>
<accession>A0A034WWE3</accession>
<dbReference type="Proteomes" id="UP001652620">
    <property type="component" value="Chromosome 3"/>
</dbReference>
<dbReference type="KEGG" id="bdr:105233050"/>
<comment type="similarity">
    <text evidence="1">Belongs to the isocitrate and isopropylmalate dehydrogenases family.</text>
</comment>
<protein>
    <submittedName>
        <fullName evidence="4">Isocitrate dehydrogenase (NAD) subunit 1, mitochondrial</fullName>
    </submittedName>
    <submittedName>
        <fullName evidence="6">Isocitrate dehydrogenase [NAD] subunit 1, mitochondrial</fullName>
    </submittedName>
</protein>
<reference evidence="4" key="1">
    <citation type="journal article" date="2014" name="BMC Genomics">
        <title>Characterizing the developmental transcriptome of the oriental fruit fly, Bactrocera dorsalis (Diptera: Tephritidae) through comparative genomic analysis with Drosophila melanogaster utilizing modENCODE datasets.</title>
        <authorList>
            <person name="Geib S.M."/>
            <person name="Calla B."/>
            <person name="Hall B."/>
            <person name="Hou S."/>
            <person name="Manoukis N.C."/>
        </authorList>
    </citation>
    <scope>NUCLEOTIDE SEQUENCE</scope>
    <source>
        <strain evidence="4">Punador</strain>
    </source>
</reference>
<dbReference type="AlphaFoldDB" id="A0A034WWE3"/>
<dbReference type="InterPro" id="IPR024084">
    <property type="entry name" value="IsoPropMal-DH-like_dom"/>
</dbReference>
<dbReference type="EMBL" id="GAKP01000280">
    <property type="protein sequence ID" value="JAC58672.1"/>
    <property type="molecule type" value="Transcribed_RNA"/>
</dbReference>
<organism evidence="4">
    <name type="scientific">Bactrocera dorsalis</name>
    <name type="common">Oriental fruit fly</name>
    <name type="synonym">Dacus dorsalis</name>
    <dbReference type="NCBI Taxonomy" id="27457"/>
    <lineage>
        <taxon>Eukaryota</taxon>
        <taxon>Metazoa</taxon>
        <taxon>Ecdysozoa</taxon>
        <taxon>Arthropoda</taxon>
        <taxon>Hexapoda</taxon>
        <taxon>Insecta</taxon>
        <taxon>Pterygota</taxon>
        <taxon>Neoptera</taxon>
        <taxon>Endopterygota</taxon>
        <taxon>Diptera</taxon>
        <taxon>Brachycera</taxon>
        <taxon>Muscomorpha</taxon>
        <taxon>Tephritoidea</taxon>
        <taxon>Tephritidae</taxon>
        <taxon>Bactrocera</taxon>
        <taxon>Bactrocera</taxon>
    </lineage>
</organism>
<dbReference type="GO" id="GO:0006099">
    <property type="term" value="P:tricarboxylic acid cycle"/>
    <property type="evidence" value="ECO:0007669"/>
    <property type="project" value="UniProtKB-KW"/>
</dbReference>
<dbReference type="GO" id="GO:0005739">
    <property type="term" value="C:mitochondrion"/>
    <property type="evidence" value="ECO:0007669"/>
    <property type="project" value="TreeGrafter"/>
</dbReference>
<feature type="domain" description="Isopropylmalate dehydrogenase-like" evidence="3">
    <location>
        <begin position="53"/>
        <end position="371"/>
    </location>
</feature>
<keyword evidence="2" id="KW-0816">Tricarboxylic acid cycle</keyword>
<evidence type="ECO:0000256" key="1">
    <source>
        <dbReference type="ARBA" id="ARBA00007769"/>
    </source>
</evidence>
<dbReference type="PANTHER" id="PTHR11835:SF60">
    <property type="entry name" value="ISOCITRATE DEHYDROGENASE [NAD] SUBUNIT, MITOCHONDRIAL"/>
    <property type="match status" value="1"/>
</dbReference>
<sequence>MQFLRKLPVNLLKRINCRFIANIEVQGHDYEKNDLPPKFVKVLPPSKYGGEYFVTLLTGSSNIGKQGAHFIKHLFEVAKVPVTFEKIELGPDENKYPKEYLQSVQRNRHAIHVDLQHDPDEKHKQLLLNNDLDLYVGIIHVNSIEGYKCKYPDVDITVLMQNNAGNFSKLEYTPVPGMVETLKIVQQRYIKRYFNFVFHYAIEHCHEKVTFGHQELEFPLSDGMYNKIALEMYNEMKPNFEFELIPIHDLVRSIVMRPKRFDIICTTDRYGTFVASIASAVCGGASLFSSTERGDHHAVFKPLQTRLSVTTSNVLSPYGIVRACIDLLKYLGEMDCARVLYDELMTTMICRDIRTREYGGSDSGEYVICDIVNRLKCKHY</sequence>
<dbReference type="OrthoDB" id="7929748at2759"/>
<evidence type="ECO:0000256" key="2">
    <source>
        <dbReference type="ARBA" id="ARBA00022532"/>
    </source>
</evidence>
<dbReference type="Pfam" id="PF00180">
    <property type="entry name" value="Iso_dh"/>
    <property type="match status" value="1"/>
</dbReference>
<dbReference type="SUPFAM" id="SSF53659">
    <property type="entry name" value="Isocitrate/Isopropylmalate dehydrogenase-like"/>
    <property type="match status" value="1"/>
</dbReference>
<reference evidence="6" key="2">
    <citation type="submission" date="2025-04" db="UniProtKB">
        <authorList>
            <consortium name="RefSeq"/>
        </authorList>
    </citation>
    <scope>IDENTIFICATION</scope>
    <source>
        <strain evidence="6">Punador</strain>
    </source>
</reference>
<dbReference type="RefSeq" id="XP_011213294.1">
    <property type="nucleotide sequence ID" value="XM_011214992.2"/>
</dbReference>
<dbReference type="PANTHER" id="PTHR11835">
    <property type="entry name" value="DECARBOXYLATING DEHYDROGENASES-ISOCITRATE, ISOPROPYLMALATE, TARTRATE"/>
    <property type="match status" value="1"/>
</dbReference>
<evidence type="ECO:0000313" key="4">
    <source>
        <dbReference type="EMBL" id="JAC58672.1"/>
    </source>
</evidence>
<dbReference type="OMA" id="EIGDHHA"/>
<evidence type="ECO:0000313" key="5">
    <source>
        <dbReference type="Proteomes" id="UP001652620"/>
    </source>
</evidence>